<keyword evidence="3" id="KW-1185">Reference proteome</keyword>
<name>A0A836CCA3_9STRA</name>
<feature type="non-terminal residue" evidence="2">
    <location>
        <position position="1"/>
    </location>
</feature>
<proteinExistence type="predicted"/>
<sequence length="88" mass="10112">MATPQRKIIWKVMAAAFVTGAGMELFMIKTGFYDVATRKEAERVSAALGEAALKDLNKERQERRARVKKEMEEEVQRRRRQKGLVDAD</sequence>
<dbReference type="OrthoDB" id="64616at2759"/>
<reference evidence="2" key="1">
    <citation type="submission" date="2021-02" db="EMBL/GenBank/DDBJ databases">
        <title>First Annotated Genome of the Yellow-green Alga Tribonema minus.</title>
        <authorList>
            <person name="Mahan K.M."/>
        </authorList>
    </citation>
    <scope>NUCLEOTIDE SEQUENCE</scope>
    <source>
        <strain evidence="2">UTEX B ZZ1240</strain>
    </source>
</reference>
<accession>A0A836CCA3</accession>
<evidence type="ECO:0000256" key="1">
    <source>
        <dbReference type="SAM" id="MobiDB-lite"/>
    </source>
</evidence>
<feature type="region of interest" description="Disordered" evidence="1">
    <location>
        <begin position="59"/>
        <end position="88"/>
    </location>
</feature>
<comment type="caution">
    <text evidence="2">The sequence shown here is derived from an EMBL/GenBank/DDBJ whole genome shotgun (WGS) entry which is preliminary data.</text>
</comment>
<gene>
    <name evidence="2" type="ORF">JKP88DRAFT_223213</name>
</gene>
<organism evidence="2 3">
    <name type="scientific">Tribonema minus</name>
    <dbReference type="NCBI Taxonomy" id="303371"/>
    <lineage>
        <taxon>Eukaryota</taxon>
        <taxon>Sar</taxon>
        <taxon>Stramenopiles</taxon>
        <taxon>Ochrophyta</taxon>
        <taxon>PX clade</taxon>
        <taxon>Xanthophyceae</taxon>
        <taxon>Tribonematales</taxon>
        <taxon>Tribonemataceae</taxon>
        <taxon>Tribonema</taxon>
    </lineage>
</organism>
<feature type="compositionally biased region" description="Basic and acidic residues" evidence="1">
    <location>
        <begin position="59"/>
        <end position="76"/>
    </location>
</feature>
<dbReference type="Proteomes" id="UP000664859">
    <property type="component" value="Unassembled WGS sequence"/>
</dbReference>
<evidence type="ECO:0000313" key="2">
    <source>
        <dbReference type="EMBL" id="KAG5180459.1"/>
    </source>
</evidence>
<dbReference type="AlphaFoldDB" id="A0A836CCA3"/>
<dbReference type="EMBL" id="JAFCMP010000390">
    <property type="protein sequence ID" value="KAG5180459.1"/>
    <property type="molecule type" value="Genomic_DNA"/>
</dbReference>
<evidence type="ECO:0000313" key="3">
    <source>
        <dbReference type="Proteomes" id="UP000664859"/>
    </source>
</evidence>
<protein>
    <submittedName>
        <fullName evidence="2">Uncharacterized protein</fullName>
    </submittedName>
</protein>